<feature type="compositionally biased region" description="Basic and acidic residues" evidence="7">
    <location>
        <begin position="378"/>
        <end position="392"/>
    </location>
</feature>
<feature type="region of interest" description="Disordered" evidence="7">
    <location>
        <begin position="271"/>
        <end position="294"/>
    </location>
</feature>
<evidence type="ECO:0000256" key="3">
    <source>
        <dbReference type="ARBA" id="ARBA00022723"/>
    </source>
</evidence>
<evidence type="ECO:0000256" key="1">
    <source>
        <dbReference type="ARBA" id="ARBA00008761"/>
    </source>
</evidence>
<feature type="domain" description="Transposase putative helix-turn-helix" evidence="10">
    <location>
        <begin position="3"/>
        <end position="36"/>
    </location>
</feature>
<feature type="domain" description="Cas12f1-like TNB" evidence="9">
    <location>
        <begin position="307"/>
        <end position="370"/>
    </location>
</feature>
<organism evidence="11 12">
    <name type="scientific">Kribbella orskensis</name>
    <dbReference type="NCBI Taxonomy" id="2512216"/>
    <lineage>
        <taxon>Bacteria</taxon>
        <taxon>Bacillati</taxon>
        <taxon>Actinomycetota</taxon>
        <taxon>Actinomycetes</taxon>
        <taxon>Propionibacteriales</taxon>
        <taxon>Kribbellaceae</taxon>
        <taxon>Kribbella</taxon>
    </lineage>
</organism>
<dbReference type="Pfam" id="PF01385">
    <property type="entry name" value="OrfB_IS605"/>
    <property type="match status" value="1"/>
</dbReference>
<dbReference type="Pfam" id="PF12323">
    <property type="entry name" value="HTH_OrfB_IS605"/>
    <property type="match status" value="1"/>
</dbReference>
<dbReference type="Proteomes" id="UP000295818">
    <property type="component" value="Unassembled WGS sequence"/>
</dbReference>
<evidence type="ECO:0000313" key="12">
    <source>
        <dbReference type="Proteomes" id="UP000295818"/>
    </source>
</evidence>
<evidence type="ECO:0000256" key="4">
    <source>
        <dbReference type="ARBA" id="ARBA00022833"/>
    </source>
</evidence>
<reference evidence="11 12" key="1">
    <citation type="journal article" date="2015" name="Stand. Genomic Sci.">
        <title>Genomic Encyclopedia of Bacterial and Archaeal Type Strains, Phase III: the genomes of soil and plant-associated and newly described type strains.</title>
        <authorList>
            <person name="Whitman W.B."/>
            <person name="Woyke T."/>
            <person name="Klenk H.P."/>
            <person name="Zhou Y."/>
            <person name="Lilburn T.G."/>
            <person name="Beck B.J."/>
            <person name="De Vos P."/>
            <person name="Vandamme P."/>
            <person name="Eisen J.A."/>
            <person name="Garrity G."/>
            <person name="Hugenholtz P."/>
            <person name="Kyrpides N.C."/>
        </authorList>
    </citation>
    <scope>NUCLEOTIDE SEQUENCE [LARGE SCALE GENOMIC DNA]</scope>
    <source>
        <strain evidence="11 12">VKM Ac-2538</strain>
    </source>
</reference>
<keyword evidence="3" id="KW-0479">Metal-binding</keyword>
<dbReference type="InterPro" id="IPR001959">
    <property type="entry name" value="Transposase"/>
</dbReference>
<evidence type="ECO:0000259" key="9">
    <source>
        <dbReference type="Pfam" id="PF07282"/>
    </source>
</evidence>
<comment type="caution">
    <text evidence="11">The sequence shown here is derived from an EMBL/GenBank/DDBJ whole genome shotgun (WGS) entry which is preliminary data.</text>
</comment>
<keyword evidence="5" id="KW-0238">DNA-binding</keyword>
<evidence type="ECO:0000256" key="2">
    <source>
        <dbReference type="ARBA" id="ARBA00022578"/>
    </source>
</evidence>
<protein>
    <submittedName>
        <fullName evidence="11">Transposase</fullName>
    </submittedName>
</protein>
<dbReference type="InterPro" id="IPR021027">
    <property type="entry name" value="Transposase_put_HTH"/>
</dbReference>
<evidence type="ECO:0000256" key="6">
    <source>
        <dbReference type="ARBA" id="ARBA00023172"/>
    </source>
</evidence>
<keyword evidence="6" id="KW-0233">DNA recombination</keyword>
<evidence type="ECO:0000313" key="11">
    <source>
        <dbReference type="EMBL" id="TCO27527.1"/>
    </source>
</evidence>
<dbReference type="RefSeq" id="WP_132190038.1">
    <property type="nucleotide sequence ID" value="NZ_SLWM01000003.1"/>
</dbReference>
<dbReference type="Pfam" id="PF07282">
    <property type="entry name" value="Cas12f1-like_TNB"/>
    <property type="match status" value="1"/>
</dbReference>
<dbReference type="InterPro" id="IPR010095">
    <property type="entry name" value="Cas12f1-like_TNB"/>
</dbReference>
<evidence type="ECO:0000259" key="8">
    <source>
        <dbReference type="Pfam" id="PF01385"/>
    </source>
</evidence>
<name>A0ABY2BRZ9_9ACTN</name>
<comment type="similarity">
    <text evidence="1">In the C-terminal section; belongs to the transposase 35 family.</text>
</comment>
<accession>A0ABY2BRZ9</accession>
<proteinExistence type="inferred from homology"/>
<feature type="region of interest" description="Disordered" evidence="7">
    <location>
        <begin position="378"/>
        <end position="398"/>
    </location>
</feature>
<dbReference type="NCBIfam" id="NF040570">
    <property type="entry name" value="guided_TnpB"/>
    <property type="match status" value="1"/>
</dbReference>
<keyword evidence="12" id="KW-1185">Reference proteome</keyword>
<keyword evidence="4" id="KW-0862">Zinc</keyword>
<evidence type="ECO:0000259" key="10">
    <source>
        <dbReference type="Pfam" id="PF12323"/>
    </source>
</evidence>
<dbReference type="EMBL" id="SLWM01000003">
    <property type="protein sequence ID" value="TCO27527.1"/>
    <property type="molecule type" value="Genomic_DNA"/>
</dbReference>
<feature type="domain" description="Probable transposase IS891/IS1136/IS1341" evidence="8">
    <location>
        <begin position="165"/>
        <end position="273"/>
    </location>
</feature>
<gene>
    <name evidence="11" type="ORF">EV644_103226</name>
</gene>
<sequence length="398" mass="44793">MSRFRMYPTPAQQSALLQQCGHARYVWNLALEQWSMWTRDKRPTPRYVEQARQLTEARAAFDWLRAGSQTVQQQALRDFDEAVRYFLAGSHRRPTWRKAGLHEGFRIVGAQASRIVKLSRKWAAVNVSKVGWVRFRLSRAVPEAKSYRITRDGVGRWHLAFAVIPPPIPAPGTGEVVGVDRGVTVSAALSTGELLSCPGLSVTEQVRLKHLQRRLSRCRRGSSRRRRVKAAIAKLYARAGDRRKDWVEKTSTDLARRFDVIRVEDLRIAQMTKRPRPKPDPERPGRHLPNRRRAKAGLNRGILANGWGDLVTRLEHKAAGRVEKVNPAYTSQTCNVCGHCTPDNRKSQAVFRCAACGHQANADVNAAVNIAAGRAVSARRETPVQVSLKREPQLTTST</sequence>
<evidence type="ECO:0000256" key="5">
    <source>
        <dbReference type="ARBA" id="ARBA00023125"/>
    </source>
</evidence>
<keyword evidence="2" id="KW-0815">Transposition</keyword>
<evidence type="ECO:0000256" key="7">
    <source>
        <dbReference type="SAM" id="MobiDB-lite"/>
    </source>
</evidence>